<dbReference type="InterPro" id="IPR016181">
    <property type="entry name" value="Acyl_CoA_acyltransferase"/>
</dbReference>
<evidence type="ECO:0000313" key="3">
    <source>
        <dbReference type="EMBL" id="KAJ8963252.1"/>
    </source>
</evidence>
<dbReference type="InterPro" id="IPR053225">
    <property type="entry name" value="Acyl-CoA_N-acyltransferase"/>
</dbReference>
<dbReference type="InterPro" id="IPR000182">
    <property type="entry name" value="GNAT_dom"/>
</dbReference>
<feature type="domain" description="N-acetyltransferase" evidence="2">
    <location>
        <begin position="211"/>
        <end position="337"/>
    </location>
</feature>
<evidence type="ECO:0000313" key="4">
    <source>
        <dbReference type="Proteomes" id="UP001162162"/>
    </source>
</evidence>
<protein>
    <recommendedName>
        <fullName evidence="2">N-acetyltransferase domain-containing protein</fullName>
    </recommendedName>
</protein>
<dbReference type="AlphaFoldDB" id="A0AAV8ZI34"/>
<proteinExistence type="predicted"/>
<organism evidence="3 4">
    <name type="scientific">Aromia moschata</name>
    <dbReference type="NCBI Taxonomy" id="1265417"/>
    <lineage>
        <taxon>Eukaryota</taxon>
        <taxon>Metazoa</taxon>
        <taxon>Ecdysozoa</taxon>
        <taxon>Arthropoda</taxon>
        <taxon>Hexapoda</taxon>
        <taxon>Insecta</taxon>
        <taxon>Pterygota</taxon>
        <taxon>Neoptera</taxon>
        <taxon>Endopterygota</taxon>
        <taxon>Coleoptera</taxon>
        <taxon>Polyphaga</taxon>
        <taxon>Cucujiformia</taxon>
        <taxon>Chrysomeloidea</taxon>
        <taxon>Cerambycidae</taxon>
        <taxon>Cerambycinae</taxon>
        <taxon>Callichromatini</taxon>
        <taxon>Aromia</taxon>
    </lineage>
</organism>
<dbReference type="Gene3D" id="3.40.630.30">
    <property type="match status" value="2"/>
</dbReference>
<gene>
    <name evidence="3" type="ORF">NQ318_018718</name>
</gene>
<name>A0AAV8ZI34_9CUCU</name>
<comment type="caution">
    <text evidence="3">The sequence shown here is derived from an EMBL/GenBank/DDBJ whole genome shotgun (WGS) entry which is preliminary data.</text>
</comment>
<dbReference type="SUPFAM" id="SSF55729">
    <property type="entry name" value="Acyl-CoA N-acyltransferases (Nat)"/>
    <property type="match status" value="1"/>
</dbReference>
<dbReference type="Pfam" id="PF08445">
    <property type="entry name" value="FR47"/>
    <property type="match status" value="1"/>
</dbReference>
<dbReference type="PANTHER" id="PTHR20958:SF6">
    <property type="entry name" value="GLYCINE N-ACYLTRANSFERASE-LIKE PROTEIN"/>
    <property type="match status" value="1"/>
</dbReference>
<reference evidence="3" key="1">
    <citation type="journal article" date="2023" name="Insect Mol. Biol.">
        <title>Genome sequencing provides insights into the evolution of gene families encoding plant cell wall-degrading enzymes in longhorned beetles.</title>
        <authorList>
            <person name="Shin N.R."/>
            <person name="Okamura Y."/>
            <person name="Kirsch R."/>
            <person name="Pauchet Y."/>
        </authorList>
    </citation>
    <scope>NUCLEOTIDE SEQUENCE</scope>
    <source>
        <strain evidence="3">AMC_N1</strain>
    </source>
</reference>
<accession>A0AAV8ZI34</accession>
<dbReference type="InterPro" id="IPR013653">
    <property type="entry name" value="GCN5-like_dom"/>
</dbReference>
<feature type="region of interest" description="Disordered" evidence="1">
    <location>
        <begin position="15"/>
        <end position="48"/>
    </location>
</feature>
<evidence type="ECO:0000256" key="1">
    <source>
        <dbReference type="SAM" id="MobiDB-lite"/>
    </source>
</evidence>
<dbReference type="Proteomes" id="UP001162162">
    <property type="component" value="Unassembled WGS sequence"/>
</dbReference>
<sequence length="337" mass="38372">MEMVHFLTRPHPFCLASATTQGEGKRGRGPAPPSAPGAETKNRPPTQKKIIMGATETDILVDIPEDDLPKLAEMYEPHKEWAPHAYSIIKTGIEWRQKGNNKLLFMSPNNCWKKDGTFFVLMQYYSIDIFVFTLDDSGENAYEAMLNTRRFNISYTDRLPLLYSVHRKLHPVLMKAIKDRQGIIEIATPCYMYSISKEKAMEFDIECPPDVYIKKLDPSHASTVNSVWPHRYSNSEKFVAFLLTMNDGYGVFLKSNDELVSWIIVTMLGQLGLLQTKEAHKKKGYAALVTRQLSKKIAEKGFNVFGTVLVNNVASIRLFEKLGFRSLEKSVYTIFSL</sequence>
<keyword evidence="4" id="KW-1185">Reference proteome</keyword>
<dbReference type="Pfam" id="PF18713">
    <property type="entry name" value="DUF5645"/>
    <property type="match status" value="1"/>
</dbReference>
<dbReference type="PANTHER" id="PTHR20958">
    <property type="entry name" value="GLYCINE N-ACYLTRANSFERASE-LIKE PROTEIN"/>
    <property type="match status" value="1"/>
</dbReference>
<dbReference type="EMBL" id="JAPWTK010000001">
    <property type="protein sequence ID" value="KAJ8963252.1"/>
    <property type="molecule type" value="Genomic_DNA"/>
</dbReference>
<dbReference type="PROSITE" id="PS51186">
    <property type="entry name" value="GNAT"/>
    <property type="match status" value="1"/>
</dbReference>
<dbReference type="GO" id="GO:0016747">
    <property type="term" value="F:acyltransferase activity, transferring groups other than amino-acyl groups"/>
    <property type="evidence" value="ECO:0007669"/>
    <property type="project" value="InterPro"/>
</dbReference>
<dbReference type="InterPro" id="IPR041506">
    <property type="entry name" value="DUF5645"/>
</dbReference>
<evidence type="ECO:0000259" key="2">
    <source>
        <dbReference type="PROSITE" id="PS51186"/>
    </source>
</evidence>